<reference evidence="3 4" key="1">
    <citation type="submission" date="2015-06" db="EMBL/GenBank/DDBJ databases">
        <authorList>
            <person name="Wibberg Daniel"/>
        </authorList>
    </citation>
    <scope>NUCLEOTIDE SEQUENCE [LARGE SCALE GENOMIC DNA]</scope>
    <source>
        <strain evidence="3 4">T3/55T</strain>
    </source>
</reference>
<dbReference type="Pfam" id="PF09578">
    <property type="entry name" value="Spore_YabQ"/>
    <property type="match status" value="1"/>
</dbReference>
<dbReference type="Proteomes" id="UP000236497">
    <property type="component" value="Unassembled WGS sequence"/>
</dbReference>
<evidence type="ECO:0000256" key="2">
    <source>
        <dbReference type="SAM" id="Phobius"/>
    </source>
</evidence>
<feature type="transmembrane region" description="Helical" evidence="2">
    <location>
        <begin position="7"/>
        <end position="26"/>
    </location>
</feature>
<protein>
    <recommendedName>
        <fullName evidence="5">Spore cortex biosynthesis protein YabQ</fullName>
    </recommendedName>
</protein>
<dbReference type="RefSeq" id="WP_103203441.1">
    <property type="nucleotide sequence ID" value="NZ_CVTD020000024.1"/>
</dbReference>
<gene>
    <name evidence="3" type="ORF">HHT355_2156</name>
</gene>
<organism evidence="3 4">
    <name type="scientific">Herbinix hemicellulosilytica</name>
    <dbReference type="NCBI Taxonomy" id="1564487"/>
    <lineage>
        <taxon>Bacteria</taxon>
        <taxon>Bacillati</taxon>
        <taxon>Bacillota</taxon>
        <taxon>Clostridia</taxon>
        <taxon>Lachnospirales</taxon>
        <taxon>Lachnospiraceae</taxon>
        <taxon>Herbinix</taxon>
    </lineage>
</organism>
<name>A0A0H5SY93_HERHM</name>
<evidence type="ECO:0000313" key="3">
    <source>
        <dbReference type="EMBL" id="CRZ35353.1"/>
    </source>
</evidence>
<feature type="compositionally biased region" description="Basic residues" evidence="1">
    <location>
        <begin position="159"/>
        <end position="169"/>
    </location>
</feature>
<keyword evidence="4" id="KW-1185">Reference proteome</keyword>
<sequence length="197" mass="23167">MSQSIIIELRFFAISILWGALVLLAYDQLRVLRRIIRHNSFWIAVQDLIFWIFASVFIFAMIYDNNSGIIRGFSVMGIVIGMIVYHFLLSDLVVTLISRGILFLLYPVSIVLKYIKKVLNLIIKKCGKYTYRIFMQLKKLVKSVKINFIKHKESTSKKRENKKRKKQGKIRKEAKKETKKKVKKKAKKAKEIVNRQN</sequence>
<keyword evidence="2" id="KW-0812">Transmembrane</keyword>
<dbReference type="EMBL" id="CVTD020000024">
    <property type="protein sequence ID" value="CRZ35353.1"/>
    <property type="molecule type" value="Genomic_DNA"/>
</dbReference>
<feature type="region of interest" description="Disordered" evidence="1">
    <location>
        <begin position="152"/>
        <end position="197"/>
    </location>
</feature>
<feature type="compositionally biased region" description="Basic residues" evidence="1">
    <location>
        <begin position="177"/>
        <end position="188"/>
    </location>
</feature>
<evidence type="ECO:0008006" key="5">
    <source>
        <dbReference type="Google" id="ProtNLM"/>
    </source>
</evidence>
<feature type="transmembrane region" description="Helical" evidence="2">
    <location>
        <begin position="41"/>
        <end position="62"/>
    </location>
</feature>
<keyword evidence="2" id="KW-0472">Membrane</keyword>
<dbReference type="NCBIfam" id="TIGR02893">
    <property type="entry name" value="spore_yabQ"/>
    <property type="match status" value="1"/>
</dbReference>
<keyword evidence="2" id="KW-1133">Transmembrane helix</keyword>
<accession>A0A0H5SY93</accession>
<dbReference type="InterPro" id="IPR019074">
    <property type="entry name" value="YabQ"/>
</dbReference>
<dbReference type="OrthoDB" id="9801633at2"/>
<feature type="transmembrane region" description="Helical" evidence="2">
    <location>
        <begin position="94"/>
        <end position="115"/>
    </location>
</feature>
<proteinExistence type="predicted"/>
<feature type="transmembrane region" description="Helical" evidence="2">
    <location>
        <begin position="69"/>
        <end position="88"/>
    </location>
</feature>
<evidence type="ECO:0000256" key="1">
    <source>
        <dbReference type="SAM" id="MobiDB-lite"/>
    </source>
</evidence>
<dbReference type="AlphaFoldDB" id="A0A0H5SY93"/>
<evidence type="ECO:0000313" key="4">
    <source>
        <dbReference type="Proteomes" id="UP000236497"/>
    </source>
</evidence>